<evidence type="ECO:0000256" key="8">
    <source>
        <dbReference type="ARBA" id="ARBA00030803"/>
    </source>
</evidence>
<dbReference type="EMBL" id="BMWW01000011">
    <property type="protein sequence ID" value="GGZ07553.1"/>
    <property type="molecule type" value="Genomic_DNA"/>
</dbReference>
<accession>A0A4P7BFF6</accession>
<evidence type="ECO:0000313" key="12">
    <source>
        <dbReference type="Proteomes" id="UP000294359"/>
    </source>
</evidence>
<dbReference type="Gene3D" id="1.10.10.1320">
    <property type="entry name" value="Anti-sigma factor, zinc-finger domain"/>
    <property type="match status" value="1"/>
</dbReference>
<dbReference type="GO" id="GO:0016989">
    <property type="term" value="F:sigma factor antagonist activity"/>
    <property type="evidence" value="ECO:0007669"/>
    <property type="project" value="TreeGrafter"/>
</dbReference>
<evidence type="ECO:0000256" key="4">
    <source>
        <dbReference type="ARBA" id="ARBA00022692"/>
    </source>
</evidence>
<dbReference type="PANTHER" id="PTHR37461">
    <property type="entry name" value="ANTI-SIGMA-K FACTOR RSKA"/>
    <property type="match status" value="1"/>
</dbReference>
<dbReference type="RefSeq" id="WP_134385276.1">
    <property type="nucleotide sequence ID" value="NZ_BMWW01000011.1"/>
</dbReference>
<gene>
    <name evidence="11" type="ORF">E1742_12600</name>
    <name evidence="10" type="ORF">GCM10007388_46300</name>
</gene>
<dbReference type="Proteomes" id="UP000619512">
    <property type="component" value="Unassembled WGS sequence"/>
</dbReference>
<evidence type="ECO:0000256" key="1">
    <source>
        <dbReference type="ARBA" id="ARBA00004167"/>
    </source>
</evidence>
<dbReference type="PANTHER" id="PTHR37461:SF1">
    <property type="entry name" value="ANTI-SIGMA-K FACTOR RSKA"/>
    <property type="match status" value="1"/>
</dbReference>
<name>A0A4P7BFF6_9BURK</name>
<keyword evidence="6" id="KW-0472">Membrane</keyword>
<sequence>MRAAIRSNPELRDRLAAEYVLGTLKGGARRRFESWLHDDAALRRLVQEWRARLEPLAELSPPRAPRASVWRDIEARLHLAPSPKRWQLWHRDPLQWWRTLGLTGTAATAALAIVLAMQRPAQQVDTVAALMNERAQAALLATADHRNGVIAVRLLGDTLVPDERTLQLWAITQQGTPRSLGILDDRGSAQLPVNDRALGSDVALLAVSVEPKGGSPNPNVPTGPVLYRGGWVRLQ</sequence>
<evidence type="ECO:0000256" key="6">
    <source>
        <dbReference type="ARBA" id="ARBA00023136"/>
    </source>
</evidence>
<keyword evidence="3" id="KW-1003">Cell membrane</keyword>
<dbReference type="Pfam" id="PF10099">
    <property type="entry name" value="RskA_C"/>
    <property type="match status" value="1"/>
</dbReference>
<evidence type="ECO:0000256" key="2">
    <source>
        <dbReference type="ARBA" id="ARBA00004236"/>
    </source>
</evidence>
<reference evidence="11 12" key="2">
    <citation type="submission" date="2019-03" db="EMBL/GenBank/DDBJ databases">
        <title>Draft Genome Sequences of Six Type Strains of the Genus Massilia.</title>
        <authorList>
            <person name="Miess H."/>
            <person name="Frediansyhah A."/>
            <person name="Gross H."/>
        </authorList>
    </citation>
    <scope>NUCLEOTIDE SEQUENCE [LARGE SCALE GENOMIC DNA]</scope>
    <source>
        <strain evidence="11 12">DSM 17505</strain>
    </source>
</reference>
<dbReference type="Proteomes" id="UP000294359">
    <property type="component" value="Chromosome"/>
</dbReference>
<dbReference type="EMBL" id="CP038026">
    <property type="protein sequence ID" value="QBQ36912.1"/>
    <property type="molecule type" value="Genomic_DNA"/>
</dbReference>
<evidence type="ECO:0000313" key="11">
    <source>
        <dbReference type="EMBL" id="QBQ36912.1"/>
    </source>
</evidence>
<keyword evidence="12" id="KW-1185">Reference proteome</keyword>
<dbReference type="GO" id="GO:0005886">
    <property type="term" value="C:plasma membrane"/>
    <property type="evidence" value="ECO:0007669"/>
    <property type="project" value="UniProtKB-SubCell"/>
</dbReference>
<evidence type="ECO:0000256" key="3">
    <source>
        <dbReference type="ARBA" id="ARBA00022475"/>
    </source>
</evidence>
<organism evidence="10 13">
    <name type="scientific">Pseudoduganella plicata</name>
    <dbReference type="NCBI Taxonomy" id="321984"/>
    <lineage>
        <taxon>Bacteria</taxon>
        <taxon>Pseudomonadati</taxon>
        <taxon>Pseudomonadota</taxon>
        <taxon>Betaproteobacteria</taxon>
        <taxon>Burkholderiales</taxon>
        <taxon>Oxalobacteraceae</taxon>
        <taxon>Telluria group</taxon>
        <taxon>Pseudoduganella</taxon>
    </lineage>
</organism>
<protein>
    <recommendedName>
        <fullName evidence="8">Regulator of SigK</fullName>
    </recommendedName>
    <alternativeName>
        <fullName evidence="7">Sigma-K anti-sigma factor RskA</fullName>
    </alternativeName>
</protein>
<reference evidence="10" key="3">
    <citation type="submission" date="2022-12" db="EMBL/GenBank/DDBJ databases">
        <authorList>
            <person name="Sun Q."/>
            <person name="Kim S."/>
        </authorList>
    </citation>
    <scope>NUCLEOTIDE SEQUENCE</scope>
    <source>
        <strain evidence="10">KCTC 12344</strain>
    </source>
</reference>
<dbReference type="OrthoDB" id="8617430at2"/>
<feature type="domain" description="Anti-sigma K factor RskA C-terminal" evidence="9">
    <location>
        <begin position="103"/>
        <end position="225"/>
    </location>
</feature>
<keyword evidence="5" id="KW-1133">Transmembrane helix</keyword>
<evidence type="ECO:0000313" key="10">
    <source>
        <dbReference type="EMBL" id="GGZ07553.1"/>
    </source>
</evidence>
<evidence type="ECO:0000259" key="9">
    <source>
        <dbReference type="Pfam" id="PF10099"/>
    </source>
</evidence>
<reference evidence="10" key="1">
    <citation type="journal article" date="2014" name="Int. J. Syst. Evol. Microbiol.">
        <title>Complete genome sequence of Corynebacterium casei LMG S-19264T (=DSM 44701T), isolated from a smear-ripened cheese.</title>
        <authorList>
            <consortium name="US DOE Joint Genome Institute (JGI-PGF)"/>
            <person name="Walter F."/>
            <person name="Albersmeier A."/>
            <person name="Kalinowski J."/>
            <person name="Ruckert C."/>
        </authorList>
    </citation>
    <scope>NUCLEOTIDE SEQUENCE</scope>
    <source>
        <strain evidence="10">KCTC 12344</strain>
    </source>
</reference>
<proteinExistence type="predicted"/>
<evidence type="ECO:0000256" key="7">
    <source>
        <dbReference type="ARBA" id="ARBA00029829"/>
    </source>
</evidence>
<evidence type="ECO:0000256" key="5">
    <source>
        <dbReference type="ARBA" id="ARBA00022989"/>
    </source>
</evidence>
<keyword evidence="4" id="KW-0812">Transmembrane</keyword>
<dbReference type="InterPro" id="IPR051474">
    <property type="entry name" value="Anti-sigma-K/W_factor"/>
</dbReference>
<dbReference type="GO" id="GO:0006417">
    <property type="term" value="P:regulation of translation"/>
    <property type="evidence" value="ECO:0007669"/>
    <property type="project" value="TreeGrafter"/>
</dbReference>
<dbReference type="InterPro" id="IPR018764">
    <property type="entry name" value="RskA_C"/>
</dbReference>
<comment type="subcellular location">
    <subcellularLocation>
        <location evidence="2">Cell membrane</location>
    </subcellularLocation>
    <subcellularLocation>
        <location evidence="1">Membrane</location>
        <topology evidence="1">Single-pass membrane protein</topology>
    </subcellularLocation>
</comment>
<dbReference type="InterPro" id="IPR041916">
    <property type="entry name" value="Anti_sigma_zinc_sf"/>
</dbReference>
<dbReference type="AlphaFoldDB" id="A0A4P7BFF6"/>
<evidence type="ECO:0000313" key="13">
    <source>
        <dbReference type="Proteomes" id="UP000619512"/>
    </source>
</evidence>